<name>A0A0F9FIP8_9ZZZZ</name>
<dbReference type="AlphaFoldDB" id="A0A0F9FIP8"/>
<organism evidence="1">
    <name type="scientific">marine sediment metagenome</name>
    <dbReference type="NCBI Taxonomy" id="412755"/>
    <lineage>
        <taxon>unclassified sequences</taxon>
        <taxon>metagenomes</taxon>
        <taxon>ecological metagenomes</taxon>
    </lineage>
</organism>
<proteinExistence type="predicted"/>
<accession>A0A0F9FIP8</accession>
<gene>
    <name evidence="1" type="ORF">LCGC14_2238400</name>
</gene>
<reference evidence="1" key="1">
    <citation type="journal article" date="2015" name="Nature">
        <title>Complex archaea that bridge the gap between prokaryotes and eukaryotes.</title>
        <authorList>
            <person name="Spang A."/>
            <person name="Saw J.H."/>
            <person name="Jorgensen S.L."/>
            <person name="Zaremba-Niedzwiedzka K."/>
            <person name="Martijn J."/>
            <person name="Lind A.E."/>
            <person name="van Eijk R."/>
            <person name="Schleper C."/>
            <person name="Guy L."/>
            <person name="Ettema T.J."/>
        </authorList>
    </citation>
    <scope>NUCLEOTIDE SEQUENCE</scope>
</reference>
<dbReference type="EMBL" id="LAZR01030267">
    <property type="protein sequence ID" value="KKL57140.1"/>
    <property type="molecule type" value="Genomic_DNA"/>
</dbReference>
<comment type="caution">
    <text evidence="1">The sequence shown here is derived from an EMBL/GenBank/DDBJ whole genome shotgun (WGS) entry which is preliminary data.</text>
</comment>
<sequence length="155" mass="17351">MLRTLTRAIVLAVLMAAFVSGCSGKPAQTPEAFVLEFMSKHLAMIDEGIVDFYIADEAKAIMQRVSTIVAEKKGLGTLESLKSAKLDLSHLAVKVLEKKEHSYNDQAYTFLKINVTGKYTLSYGEVSNEYDENETFIIRAEGKHWKVTETENPWS</sequence>
<evidence type="ECO:0000313" key="1">
    <source>
        <dbReference type="EMBL" id="KKL57140.1"/>
    </source>
</evidence>
<dbReference type="PROSITE" id="PS51257">
    <property type="entry name" value="PROKAR_LIPOPROTEIN"/>
    <property type="match status" value="1"/>
</dbReference>
<protein>
    <recommendedName>
        <fullName evidence="2">DUF4878 domain-containing protein</fullName>
    </recommendedName>
</protein>
<evidence type="ECO:0008006" key="2">
    <source>
        <dbReference type="Google" id="ProtNLM"/>
    </source>
</evidence>